<proteinExistence type="predicted"/>
<dbReference type="RefSeq" id="WP_157740086.1">
    <property type="nucleotide sequence ID" value="NZ_LT594324.1"/>
</dbReference>
<accession>A0A1A9AFG7</accession>
<gene>
    <name evidence="2" type="ORF">GA0070621_5799</name>
</gene>
<dbReference type="InterPro" id="IPR025334">
    <property type="entry name" value="DUF4240"/>
</dbReference>
<dbReference type="Proteomes" id="UP000198765">
    <property type="component" value="Chromosome I"/>
</dbReference>
<name>A0A1A9AFG7_9ACTN</name>
<keyword evidence="3" id="KW-1185">Reference proteome</keyword>
<evidence type="ECO:0000313" key="3">
    <source>
        <dbReference type="Proteomes" id="UP000198765"/>
    </source>
</evidence>
<dbReference type="Pfam" id="PF14024">
    <property type="entry name" value="DUF4240"/>
    <property type="match status" value="1"/>
</dbReference>
<evidence type="ECO:0000313" key="2">
    <source>
        <dbReference type="EMBL" id="SBT54931.1"/>
    </source>
</evidence>
<dbReference type="OrthoDB" id="6200718at2"/>
<dbReference type="PATRIC" id="fig|299146.4.peg.5980"/>
<dbReference type="AlphaFoldDB" id="A0A1A9AFG7"/>
<sequence>MLEDAEFWELVGRLGGRPELQDDRPYEELTAELAQGPVERILEFAETLAYKLYQLDRRSLAETLIPGEDESGERLSDDGFLYARCAVIVAGPAAFSAVLRDGSVFRHYVTVEAAHAESILDIPSNAYEVLTGNKWDYVEEYDYETASNAEWW</sequence>
<organism evidence="2 3">
    <name type="scientific">Micromonospora narathiwatensis</name>
    <dbReference type="NCBI Taxonomy" id="299146"/>
    <lineage>
        <taxon>Bacteria</taxon>
        <taxon>Bacillati</taxon>
        <taxon>Actinomycetota</taxon>
        <taxon>Actinomycetes</taxon>
        <taxon>Micromonosporales</taxon>
        <taxon>Micromonosporaceae</taxon>
        <taxon>Micromonospora</taxon>
    </lineage>
</organism>
<evidence type="ECO:0000259" key="1">
    <source>
        <dbReference type="Pfam" id="PF14024"/>
    </source>
</evidence>
<protein>
    <recommendedName>
        <fullName evidence="1">DUF4240 domain-containing protein</fullName>
    </recommendedName>
</protein>
<feature type="domain" description="DUF4240" evidence="1">
    <location>
        <begin position="4"/>
        <end position="128"/>
    </location>
</feature>
<dbReference type="EMBL" id="LT594324">
    <property type="protein sequence ID" value="SBT54931.1"/>
    <property type="molecule type" value="Genomic_DNA"/>
</dbReference>
<reference evidence="2 3" key="1">
    <citation type="submission" date="2016-06" db="EMBL/GenBank/DDBJ databases">
        <authorList>
            <person name="Kjaerup R.B."/>
            <person name="Dalgaard T.S."/>
            <person name="Juul-Madsen H.R."/>
        </authorList>
    </citation>
    <scope>NUCLEOTIDE SEQUENCE [LARGE SCALE GENOMIC DNA]</scope>
    <source>
        <strain evidence="2 3">DSM 45248</strain>
    </source>
</reference>